<organism evidence="1">
    <name type="scientific">Arundo donax</name>
    <name type="common">Giant reed</name>
    <name type="synonym">Donax arundinaceus</name>
    <dbReference type="NCBI Taxonomy" id="35708"/>
    <lineage>
        <taxon>Eukaryota</taxon>
        <taxon>Viridiplantae</taxon>
        <taxon>Streptophyta</taxon>
        <taxon>Embryophyta</taxon>
        <taxon>Tracheophyta</taxon>
        <taxon>Spermatophyta</taxon>
        <taxon>Magnoliopsida</taxon>
        <taxon>Liliopsida</taxon>
        <taxon>Poales</taxon>
        <taxon>Poaceae</taxon>
        <taxon>PACMAD clade</taxon>
        <taxon>Arundinoideae</taxon>
        <taxon>Arundineae</taxon>
        <taxon>Arundo</taxon>
    </lineage>
</organism>
<dbReference type="AlphaFoldDB" id="A0A0A9B6A3"/>
<sequence length="43" mass="4875">MAWAAARSKLLALLYWLLGCGNISNDWCVTLLRWSLRGIGFFS</sequence>
<reference evidence="1" key="1">
    <citation type="submission" date="2014-09" db="EMBL/GenBank/DDBJ databases">
        <authorList>
            <person name="Magalhaes I.L.F."/>
            <person name="Oliveira U."/>
            <person name="Santos F.R."/>
            <person name="Vidigal T.H.D.A."/>
            <person name="Brescovit A.D."/>
            <person name="Santos A.J."/>
        </authorList>
    </citation>
    <scope>NUCLEOTIDE SEQUENCE</scope>
    <source>
        <tissue evidence="1">Shoot tissue taken approximately 20 cm above the soil surface</tissue>
    </source>
</reference>
<protein>
    <submittedName>
        <fullName evidence="1">Uncharacterized protein</fullName>
    </submittedName>
</protein>
<name>A0A0A9B6A3_ARUDO</name>
<dbReference type="PROSITE" id="PS51257">
    <property type="entry name" value="PROKAR_LIPOPROTEIN"/>
    <property type="match status" value="1"/>
</dbReference>
<dbReference type="EMBL" id="GBRH01241205">
    <property type="protein sequence ID" value="JAD56690.1"/>
    <property type="molecule type" value="Transcribed_RNA"/>
</dbReference>
<reference evidence="1" key="2">
    <citation type="journal article" date="2015" name="Data Brief">
        <title>Shoot transcriptome of the giant reed, Arundo donax.</title>
        <authorList>
            <person name="Barrero R.A."/>
            <person name="Guerrero F.D."/>
            <person name="Moolhuijzen P."/>
            <person name="Goolsby J.A."/>
            <person name="Tidwell J."/>
            <person name="Bellgard S.E."/>
            <person name="Bellgard M.I."/>
        </authorList>
    </citation>
    <scope>NUCLEOTIDE SEQUENCE</scope>
    <source>
        <tissue evidence="1">Shoot tissue taken approximately 20 cm above the soil surface</tissue>
    </source>
</reference>
<proteinExistence type="predicted"/>
<accession>A0A0A9B6A3</accession>
<evidence type="ECO:0000313" key="1">
    <source>
        <dbReference type="EMBL" id="JAD56690.1"/>
    </source>
</evidence>